<dbReference type="Proteomes" id="UP000214365">
    <property type="component" value="Unassembled WGS sequence"/>
</dbReference>
<dbReference type="GO" id="GO:0008171">
    <property type="term" value="F:O-methyltransferase activity"/>
    <property type="evidence" value="ECO:0007669"/>
    <property type="project" value="InterPro"/>
</dbReference>
<evidence type="ECO:0000256" key="3">
    <source>
        <dbReference type="ARBA" id="ARBA00022691"/>
    </source>
</evidence>
<dbReference type="Gene3D" id="1.10.10.10">
    <property type="entry name" value="Winged helix-like DNA-binding domain superfamily/Winged helix DNA-binding domain"/>
    <property type="match status" value="1"/>
</dbReference>
<name>A0A225AWK1_TALAT</name>
<evidence type="ECO:0000256" key="1">
    <source>
        <dbReference type="ARBA" id="ARBA00022603"/>
    </source>
</evidence>
<dbReference type="InterPro" id="IPR036388">
    <property type="entry name" value="WH-like_DNA-bd_sf"/>
</dbReference>
<sequence length="420" mass="46981">MAHPLVDLAAQITKTAKLIDNFIDANGHSQPSFDVDAPTAFPPATEEILAARRQLLDASQAITELLISPAEYLRWFSCRHHDMSSLRWLHHFKIAEAVPLDGTISFAEIAKRTGVDEDLLKRVLRYAMTNRIFREPEPGLVAHTSVSALLVRSKSLNDWVGYTCDESYPASAKLVEAHQKYGNSQKPNESAYGIAFNTDEPMFTHLARFPSRERRFANTMIEMTSTEGYGVQHLVDGYKWEAVGEATVVDVGGSTGHASIAIAEKKAPNATFIVQDLSTVIDQGKKSLPHELESRFTFQEHDFFTPQPVSADIYLLRFILHDHPDAISQQIVKSLVPAMKNGSRLIINDGVLAEPNTLPTIEERISRIMDMEMMTTFNARERPLADWVKLCSDADSRLKLRSVSRPEGSVLSILEFVFDD</sequence>
<evidence type="ECO:0000259" key="6">
    <source>
        <dbReference type="Pfam" id="PF08100"/>
    </source>
</evidence>
<dbReference type="CDD" id="cd02440">
    <property type="entry name" value="AdoMet_MTases"/>
    <property type="match status" value="1"/>
</dbReference>
<evidence type="ECO:0000313" key="7">
    <source>
        <dbReference type="EMBL" id="OKL58825.1"/>
    </source>
</evidence>
<reference evidence="7 8" key="1">
    <citation type="submission" date="2015-06" db="EMBL/GenBank/DDBJ databases">
        <title>Talaromyces atroroseus IBT 11181 draft genome.</title>
        <authorList>
            <person name="Rasmussen K.B."/>
            <person name="Rasmussen S."/>
            <person name="Petersen B."/>
            <person name="Sicheritz-Ponten T."/>
            <person name="Mortensen U.H."/>
            <person name="Thrane U."/>
        </authorList>
    </citation>
    <scope>NUCLEOTIDE SEQUENCE [LARGE SCALE GENOMIC DNA]</scope>
    <source>
        <strain evidence="7 8">IBT 11181</strain>
    </source>
</reference>
<dbReference type="Gene3D" id="3.40.50.150">
    <property type="entry name" value="Vaccinia Virus protein VP39"/>
    <property type="match status" value="1"/>
</dbReference>
<dbReference type="SUPFAM" id="SSF53335">
    <property type="entry name" value="S-adenosyl-L-methionine-dependent methyltransferases"/>
    <property type="match status" value="1"/>
</dbReference>
<keyword evidence="3" id="KW-0949">S-adenosyl-L-methionine</keyword>
<evidence type="ECO:0000259" key="5">
    <source>
        <dbReference type="Pfam" id="PF00891"/>
    </source>
</evidence>
<dbReference type="EMBL" id="LFMY01000008">
    <property type="protein sequence ID" value="OKL58825.1"/>
    <property type="molecule type" value="Genomic_DNA"/>
</dbReference>
<keyword evidence="8" id="KW-1185">Reference proteome</keyword>
<evidence type="ECO:0000256" key="4">
    <source>
        <dbReference type="ARBA" id="ARBA00038277"/>
    </source>
</evidence>
<protein>
    <submittedName>
        <fullName evidence="7">Uncharacterized protein</fullName>
    </submittedName>
</protein>
<dbReference type="PANTHER" id="PTHR43712:SF5">
    <property type="entry name" value="O-METHYLTRANSFERASE ASQN-RELATED"/>
    <property type="match status" value="1"/>
</dbReference>
<evidence type="ECO:0000313" key="8">
    <source>
        <dbReference type="Proteomes" id="UP000214365"/>
    </source>
</evidence>
<dbReference type="InterPro" id="IPR016461">
    <property type="entry name" value="COMT-like"/>
</dbReference>
<dbReference type="PANTHER" id="PTHR43712">
    <property type="entry name" value="PUTATIVE (AFU_ORTHOLOGUE AFUA_4G14580)-RELATED"/>
    <property type="match status" value="1"/>
</dbReference>
<dbReference type="PROSITE" id="PS51683">
    <property type="entry name" value="SAM_OMT_II"/>
    <property type="match status" value="1"/>
</dbReference>
<dbReference type="AlphaFoldDB" id="A0A225AWK1"/>
<dbReference type="InterPro" id="IPR012967">
    <property type="entry name" value="COMT_dimerisation"/>
</dbReference>
<dbReference type="SUPFAM" id="SSF46785">
    <property type="entry name" value="Winged helix' DNA-binding domain"/>
    <property type="match status" value="1"/>
</dbReference>
<dbReference type="Pfam" id="PF08100">
    <property type="entry name" value="Dimerisation"/>
    <property type="match status" value="1"/>
</dbReference>
<accession>A0A225AWK1</accession>
<dbReference type="InterPro" id="IPR036390">
    <property type="entry name" value="WH_DNA-bd_sf"/>
</dbReference>
<proteinExistence type="inferred from homology"/>
<dbReference type="RefSeq" id="XP_020118946.1">
    <property type="nucleotide sequence ID" value="XM_020267909.1"/>
</dbReference>
<keyword evidence="2" id="KW-0808">Transferase</keyword>
<organism evidence="7 8">
    <name type="scientific">Talaromyces atroroseus</name>
    <dbReference type="NCBI Taxonomy" id="1441469"/>
    <lineage>
        <taxon>Eukaryota</taxon>
        <taxon>Fungi</taxon>
        <taxon>Dikarya</taxon>
        <taxon>Ascomycota</taxon>
        <taxon>Pezizomycotina</taxon>
        <taxon>Eurotiomycetes</taxon>
        <taxon>Eurotiomycetidae</taxon>
        <taxon>Eurotiales</taxon>
        <taxon>Trichocomaceae</taxon>
        <taxon>Talaromyces</taxon>
        <taxon>Talaromyces sect. Trachyspermi</taxon>
    </lineage>
</organism>
<evidence type="ECO:0000256" key="2">
    <source>
        <dbReference type="ARBA" id="ARBA00022679"/>
    </source>
</evidence>
<dbReference type="STRING" id="1441469.A0A225AWK1"/>
<feature type="domain" description="O-methyltransferase dimerisation" evidence="6">
    <location>
        <begin position="84"/>
        <end position="153"/>
    </location>
</feature>
<dbReference type="InterPro" id="IPR029063">
    <property type="entry name" value="SAM-dependent_MTases_sf"/>
</dbReference>
<dbReference type="GO" id="GO:0032259">
    <property type="term" value="P:methylation"/>
    <property type="evidence" value="ECO:0007669"/>
    <property type="project" value="UniProtKB-KW"/>
</dbReference>
<comment type="caution">
    <text evidence="7">The sequence shown here is derived from an EMBL/GenBank/DDBJ whole genome shotgun (WGS) entry which is preliminary data.</text>
</comment>
<dbReference type="Pfam" id="PF00891">
    <property type="entry name" value="Methyltransf_2"/>
    <property type="match status" value="1"/>
</dbReference>
<gene>
    <name evidence="7" type="ORF">UA08_05619</name>
</gene>
<comment type="similarity">
    <text evidence="4">Belongs to the class I-like SAM-binding methyltransferase superfamily. Cation-independent O-methyltransferase family.</text>
</comment>
<feature type="domain" description="O-methyltransferase C-terminal" evidence="5">
    <location>
        <begin position="182"/>
        <end position="394"/>
    </location>
</feature>
<dbReference type="GeneID" id="31005375"/>
<keyword evidence="1" id="KW-0489">Methyltransferase</keyword>
<dbReference type="InterPro" id="IPR001077">
    <property type="entry name" value="COMT_C"/>
</dbReference>
<dbReference type="OrthoDB" id="1606438at2759"/>